<evidence type="ECO:0000256" key="2">
    <source>
        <dbReference type="ARBA" id="ARBA00022801"/>
    </source>
</evidence>
<keyword evidence="2" id="KW-0378">Hydrolase</keyword>
<dbReference type="Proteomes" id="UP000634780">
    <property type="component" value="Unassembled WGS sequence"/>
</dbReference>
<proteinExistence type="predicted"/>
<dbReference type="CDD" id="cd10917">
    <property type="entry name" value="CE4_NodB_like_6s_7s"/>
    <property type="match status" value="1"/>
</dbReference>
<dbReference type="PANTHER" id="PTHR10587">
    <property type="entry name" value="GLYCOSYL TRANSFERASE-RELATED"/>
    <property type="match status" value="1"/>
</dbReference>
<feature type="compositionally biased region" description="Basic and acidic residues" evidence="3">
    <location>
        <begin position="48"/>
        <end position="64"/>
    </location>
</feature>
<feature type="domain" description="NodB homology" evidence="4">
    <location>
        <begin position="70"/>
        <end position="250"/>
    </location>
</feature>
<organism evidence="5 6">
    <name type="scientific">Streptomyces flavofungini</name>
    <dbReference type="NCBI Taxonomy" id="68200"/>
    <lineage>
        <taxon>Bacteria</taxon>
        <taxon>Bacillati</taxon>
        <taxon>Actinomycetota</taxon>
        <taxon>Actinomycetes</taxon>
        <taxon>Kitasatosporales</taxon>
        <taxon>Streptomycetaceae</taxon>
        <taxon>Streptomyces</taxon>
    </lineage>
</organism>
<sequence>MTDILNDVSRRLLLAAGVAAISTLCCPGGVAVADSRSDMSSMLPSRARRVDDPPADDRAAPERHVHAGPKAMALTFDDGPSDVYTPQVLSILRQHGVTATFFMVGKHADLYPDTVRAVAAEGHLIGNHTWSHRNFKKLSAAEIRGEIERASERIDRILGVPPTLFRAPYGHFTPTCMDICRDLGLRPVSWSVDPEDWSDPGAGVISERVLSEARTGSIILNHDGYSDRSQTVSALRAYLPRLIKSGYRFVLPDRAS</sequence>
<dbReference type="EMBL" id="JAEKOZ010000068">
    <property type="protein sequence ID" value="MBJ3813302.1"/>
    <property type="molecule type" value="Genomic_DNA"/>
</dbReference>
<dbReference type="Pfam" id="PF01522">
    <property type="entry name" value="Polysacc_deac_1"/>
    <property type="match status" value="1"/>
</dbReference>
<protein>
    <submittedName>
        <fullName evidence="5">Polysaccharide deacetylase family protein</fullName>
    </submittedName>
</protein>
<comment type="caution">
    <text evidence="5">The sequence shown here is derived from an EMBL/GenBank/DDBJ whole genome shotgun (WGS) entry which is preliminary data.</text>
</comment>
<evidence type="ECO:0000256" key="3">
    <source>
        <dbReference type="SAM" id="MobiDB-lite"/>
    </source>
</evidence>
<dbReference type="RefSeq" id="WP_190120696.1">
    <property type="nucleotide sequence ID" value="NZ_BMVR01000049.1"/>
</dbReference>
<dbReference type="PROSITE" id="PS51677">
    <property type="entry name" value="NODB"/>
    <property type="match status" value="1"/>
</dbReference>
<accession>A0ABS0XJD1</accession>
<dbReference type="InterPro" id="IPR011330">
    <property type="entry name" value="Glyco_hydro/deAcase_b/a-brl"/>
</dbReference>
<dbReference type="InterPro" id="IPR050248">
    <property type="entry name" value="Polysacc_deacetylase_ArnD"/>
</dbReference>
<evidence type="ECO:0000313" key="5">
    <source>
        <dbReference type="EMBL" id="MBJ3813302.1"/>
    </source>
</evidence>
<keyword evidence="1" id="KW-0479">Metal-binding</keyword>
<name>A0ABS0XJD1_9ACTN</name>
<feature type="region of interest" description="Disordered" evidence="3">
    <location>
        <begin position="34"/>
        <end position="64"/>
    </location>
</feature>
<dbReference type="SUPFAM" id="SSF88713">
    <property type="entry name" value="Glycoside hydrolase/deacetylase"/>
    <property type="match status" value="1"/>
</dbReference>
<evidence type="ECO:0000256" key="1">
    <source>
        <dbReference type="ARBA" id="ARBA00022723"/>
    </source>
</evidence>
<reference evidence="5 6" key="1">
    <citation type="submission" date="2020-12" db="EMBL/GenBank/DDBJ databases">
        <title>Streptomyces typhae sp. nov., a novel endophytic actinomycete isolated from the root of cattail pollen (Typha angustifolia L.).</title>
        <authorList>
            <person name="Peng C."/>
            <person name="Liu C."/>
        </authorList>
    </citation>
    <scope>NUCLEOTIDE SEQUENCE [LARGE SCALE GENOMIC DNA]</scope>
    <source>
        <strain evidence="5 6">JCM 4753</strain>
    </source>
</reference>
<evidence type="ECO:0000259" key="4">
    <source>
        <dbReference type="PROSITE" id="PS51677"/>
    </source>
</evidence>
<keyword evidence="6" id="KW-1185">Reference proteome</keyword>
<dbReference type="InterPro" id="IPR002509">
    <property type="entry name" value="NODB_dom"/>
</dbReference>
<evidence type="ECO:0000313" key="6">
    <source>
        <dbReference type="Proteomes" id="UP000634780"/>
    </source>
</evidence>
<gene>
    <name evidence="5" type="ORF">JGB26_40725</name>
</gene>
<dbReference type="Gene3D" id="3.20.20.370">
    <property type="entry name" value="Glycoside hydrolase/deacetylase"/>
    <property type="match status" value="1"/>
</dbReference>
<dbReference type="PANTHER" id="PTHR10587:SF133">
    <property type="entry name" value="CHITIN DEACETYLASE 1-RELATED"/>
    <property type="match status" value="1"/>
</dbReference>